<evidence type="ECO:0000313" key="2">
    <source>
        <dbReference type="Proteomes" id="UP000613002"/>
    </source>
</evidence>
<comment type="caution">
    <text evidence="1">The sequence shown here is derived from an EMBL/GenBank/DDBJ whole genome shotgun (WGS) entry which is preliminary data.</text>
</comment>
<gene>
    <name evidence="1" type="ORF">HNR78_001633</name>
</gene>
<dbReference type="AlphaFoldDB" id="A0AA89NRB2"/>
<protein>
    <submittedName>
        <fullName evidence="1">Uncharacterized protein</fullName>
    </submittedName>
</protein>
<dbReference type="EMBL" id="JACICZ010000005">
    <property type="protein sequence ID" value="MBB3868748.1"/>
    <property type="molecule type" value="Genomic_DNA"/>
</dbReference>
<dbReference type="Proteomes" id="UP000613002">
    <property type="component" value="Unassembled WGS sequence"/>
</dbReference>
<accession>A0AA89NRB2</accession>
<proteinExistence type="predicted"/>
<name>A0AA89NRB2_9BACL</name>
<organism evidence="1 2">
    <name type="scientific">Parageobacillus toebii NBRC 107807</name>
    <dbReference type="NCBI Taxonomy" id="1223503"/>
    <lineage>
        <taxon>Bacteria</taxon>
        <taxon>Bacillati</taxon>
        <taxon>Bacillota</taxon>
        <taxon>Bacilli</taxon>
        <taxon>Bacillales</taxon>
        <taxon>Anoxybacillaceae</taxon>
        <taxon>Parageobacillus</taxon>
    </lineage>
</organism>
<reference evidence="1 2" key="1">
    <citation type="submission" date="2020-08" db="EMBL/GenBank/DDBJ databases">
        <title>Genomic Encyclopedia of Type Strains, Phase IV (KMG-IV): sequencing the most valuable type-strain genomes for metagenomic binning, comparative biology and taxonomic classification.</title>
        <authorList>
            <person name="Goeker M."/>
        </authorList>
    </citation>
    <scope>NUCLEOTIDE SEQUENCE [LARGE SCALE GENOMIC DNA]</scope>
    <source>
        <strain evidence="1 2">DSM 14590</strain>
    </source>
</reference>
<evidence type="ECO:0000313" key="1">
    <source>
        <dbReference type="EMBL" id="MBB3868748.1"/>
    </source>
</evidence>
<keyword evidence="2" id="KW-1185">Reference proteome</keyword>
<sequence length="32" mass="3715">MSHFDTLITNIGQLLTRKEKSRMDFASMKEDA</sequence>